<dbReference type="Proteomes" id="UP000245639">
    <property type="component" value="Unassembled WGS sequence"/>
</dbReference>
<reference evidence="2 3" key="1">
    <citation type="submission" date="2018-04" db="EMBL/GenBank/DDBJ databases">
        <title>Genomic Encyclopedia of Type Strains, Phase IV (KMG-IV): sequencing the most valuable type-strain genomes for metagenomic binning, comparative biology and taxonomic classification.</title>
        <authorList>
            <person name="Goeker M."/>
        </authorList>
    </citation>
    <scope>NUCLEOTIDE SEQUENCE [LARGE SCALE GENOMIC DNA]</scope>
    <source>
        <strain evidence="2 3">DSM 45771</strain>
    </source>
</reference>
<keyword evidence="1" id="KW-0812">Transmembrane</keyword>
<feature type="transmembrane region" description="Helical" evidence="1">
    <location>
        <begin position="129"/>
        <end position="146"/>
    </location>
</feature>
<protein>
    <submittedName>
        <fullName evidence="2">Peptidase M50B-like protein</fullName>
    </submittedName>
</protein>
<feature type="transmembrane region" description="Helical" evidence="1">
    <location>
        <begin position="16"/>
        <end position="34"/>
    </location>
</feature>
<keyword evidence="3" id="KW-1185">Reference proteome</keyword>
<accession>A0A2U1FQD9</accession>
<comment type="caution">
    <text evidence="2">The sequence shown here is derived from an EMBL/GenBank/DDBJ whole genome shotgun (WGS) entry which is preliminary data.</text>
</comment>
<feature type="transmembrane region" description="Helical" evidence="1">
    <location>
        <begin position="153"/>
        <end position="171"/>
    </location>
</feature>
<name>A0A2U1FQD9_9PSEU</name>
<dbReference type="AlphaFoldDB" id="A0A2U1FQD9"/>
<evidence type="ECO:0000313" key="2">
    <source>
        <dbReference type="EMBL" id="PVZ14290.1"/>
    </source>
</evidence>
<feature type="transmembrane region" description="Helical" evidence="1">
    <location>
        <begin position="94"/>
        <end position="123"/>
    </location>
</feature>
<sequence length="225" mass="23311">MVGVGVNDVPIVGEPVAYGVGFIVLLFVCFSAVLRQYFVTLAHEGGHVLVAAVSLRTKITLELKDNGDGETTYRGSGWFSELINGIIGYASPPLLGLAAAALIALGNPWAVLLGAVVLAFALVPFSIKSLAFVVPAVVVLGVGYVLIQGSAQLQAAVAVGIAWLLLIGGAADNLSFRGRKADASDLAQTTIIVPAFVWELLWAFVAVVSLIVGAQLLLRPGYAIG</sequence>
<organism evidence="2 3">
    <name type="scientific">Actinomycetospora cinnamomea</name>
    <dbReference type="NCBI Taxonomy" id="663609"/>
    <lineage>
        <taxon>Bacteria</taxon>
        <taxon>Bacillati</taxon>
        <taxon>Actinomycetota</taxon>
        <taxon>Actinomycetes</taxon>
        <taxon>Pseudonocardiales</taxon>
        <taxon>Pseudonocardiaceae</taxon>
        <taxon>Actinomycetospora</taxon>
    </lineage>
</organism>
<dbReference type="Pfam" id="PF13398">
    <property type="entry name" value="Peptidase_M50B"/>
    <property type="match status" value="1"/>
</dbReference>
<evidence type="ECO:0000313" key="3">
    <source>
        <dbReference type="Proteomes" id="UP000245639"/>
    </source>
</evidence>
<keyword evidence="1" id="KW-0472">Membrane</keyword>
<feature type="transmembrane region" description="Helical" evidence="1">
    <location>
        <begin position="191"/>
        <end position="218"/>
    </location>
</feature>
<evidence type="ECO:0000256" key="1">
    <source>
        <dbReference type="SAM" id="Phobius"/>
    </source>
</evidence>
<dbReference type="InterPro" id="IPR049500">
    <property type="entry name" value="Peptidase_M50B-like"/>
</dbReference>
<gene>
    <name evidence="2" type="ORF">C8D89_101154</name>
</gene>
<proteinExistence type="predicted"/>
<dbReference type="EMBL" id="QEKW01000001">
    <property type="protein sequence ID" value="PVZ14290.1"/>
    <property type="molecule type" value="Genomic_DNA"/>
</dbReference>
<keyword evidence="1" id="KW-1133">Transmembrane helix</keyword>